<dbReference type="GO" id="GO:0003723">
    <property type="term" value="F:RNA binding"/>
    <property type="evidence" value="ECO:0007669"/>
    <property type="project" value="UniProtKB-KW"/>
</dbReference>
<accession>A0A3M7Q277</accession>
<dbReference type="AlphaFoldDB" id="A0A3M7Q277"/>
<keyword evidence="4 10" id="KW-0347">Helicase</keyword>
<evidence type="ECO:0000259" key="13">
    <source>
        <dbReference type="PROSITE" id="PS51194"/>
    </source>
</evidence>
<keyword evidence="2 10" id="KW-0547">Nucleotide-binding</keyword>
<dbReference type="GO" id="GO:0005829">
    <property type="term" value="C:cytosol"/>
    <property type="evidence" value="ECO:0007669"/>
    <property type="project" value="TreeGrafter"/>
</dbReference>
<dbReference type="PROSITE" id="PS00039">
    <property type="entry name" value="DEAD_ATP_HELICASE"/>
    <property type="match status" value="1"/>
</dbReference>
<feature type="domain" description="Helicase C-terminal" evidence="13">
    <location>
        <begin position="325"/>
        <end position="486"/>
    </location>
</feature>
<dbReference type="Pfam" id="PF00271">
    <property type="entry name" value="Helicase_C"/>
    <property type="match status" value="1"/>
</dbReference>
<evidence type="ECO:0000256" key="11">
    <source>
        <dbReference type="SAM" id="MobiDB-lite"/>
    </source>
</evidence>
<dbReference type="PANTHER" id="PTHR47959">
    <property type="entry name" value="ATP-DEPENDENT RNA HELICASE RHLE-RELATED"/>
    <property type="match status" value="1"/>
</dbReference>
<evidence type="ECO:0000256" key="9">
    <source>
        <dbReference type="ARBA" id="ARBA00047984"/>
    </source>
</evidence>
<dbReference type="PANTHER" id="PTHR47959:SF15">
    <property type="entry name" value="RNA HELICASE"/>
    <property type="match status" value="1"/>
</dbReference>
<dbReference type="GO" id="GO:0005524">
    <property type="term" value="F:ATP binding"/>
    <property type="evidence" value="ECO:0007669"/>
    <property type="project" value="UniProtKB-KW"/>
</dbReference>
<keyword evidence="15" id="KW-1185">Reference proteome</keyword>
<evidence type="ECO:0000256" key="6">
    <source>
        <dbReference type="ARBA" id="ARBA00022884"/>
    </source>
</evidence>
<dbReference type="InterPro" id="IPR014001">
    <property type="entry name" value="Helicase_ATP-bd"/>
</dbReference>
<dbReference type="SMART" id="SM00490">
    <property type="entry name" value="HELICc"/>
    <property type="match status" value="1"/>
</dbReference>
<evidence type="ECO:0000256" key="8">
    <source>
        <dbReference type="ARBA" id="ARBA00044533"/>
    </source>
</evidence>
<dbReference type="GO" id="GO:0016787">
    <property type="term" value="F:hydrolase activity"/>
    <property type="evidence" value="ECO:0007669"/>
    <property type="project" value="UniProtKB-KW"/>
</dbReference>
<comment type="caution">
    <text evidence="14">The sequence shown here is derived from an EMBL/GenBank/DDBJ whole genome shotgun (WGS) entry which is preliminary data.</text>
</comment>
<dbReference type="InterPro" id="IPR011545">
    <property type="entry name" value="DEAD/DEAH_box_helicase_dom"/>
</dbReference>
<comment type="similarity">
    <text evidence="7">Belongs to the DEAD box helicase family. DDX52/ROK1 subfamily.</text>
</comment>
<dbReference type="EMBL" id="REGN01007802">
    <property type="protein sequence ID" value="RNA05259.1"/>
    <property type="molecule type" value="Genomic_DNA"/>
</dbReference>
<dbReference type="OrthoDB" id="360161at2759"/>
<dbReference type="InterPro" id="IPR050079">
    <property type="entry name" value="DEAD_box_RNA_helicase"/>
</dbReference>
<dbReference type="InterPro" id="IPR027417">
    <property type="entry name" value="P-loop_NTPase"/>
</dbReference>
<keyword evidence="5 10" id="KW-0067">ATP-binding</keyword>
<dbReference type="Proteomes" id="UP000276133">
    <property type="component" value="Unassembled WGS sequence"/>
</dbReference>
<dbReference type="STRING" id="10195.A0A3M7Q277"/>
<evidence type="ECO:0000313" key="15">
    <source>
        <dbReference type="Proteomes" id="UP000276133"/>
    </source>
</evidence>
<dbReference type="Gene3D" id="3.40.50.300">
    <property type="entry name" value="P-loop containing nucleotide triphosphate hydrolases"/>
    <property type="match status" value="2"/>
</dbReference>
<dbReference type="InterPro" id="IPR001650">
    <property type="entry name" value="Helicase_C-like"/>
</dbReference>
<evidence type="ECO:0000256" key="10">
    <source>
        <dbReference type="RuleBase" id="RU000492"/>
    </source>
</evidence>
<dbReference type="CDD" id="cd18787">
    <property type="entry name" value="SF2_C_DEAD"/>
    <property type="match status" value="1"/>
</dbReference>
<dbReference type="PROSITE" id="PS51192">
    <property type="entry name" value="HELICASE_ATP_BIND_1"/>
    <property type="match status" value="1"/>
</dbReference>
<evidence type="ECO:0000256" key="3">
    <source>
        <dbReference type="ARBA" id="ARBA00022801"/>
    </source>
</evidence>
<sequence length="562" mass="64922">MDSIDLFKRLTTNLSFDSVPQNLKRKNTQSILVNSIDSDKEDAEPSVLVNKKAKKVKNLFQINQEKINHIRNLHHINVNGNDVPNPIESLNQLYNESEFKKIFDELNEHSKQLMENLSSYKFGELTPIQMQVIPVMLNNREVMACAPTGSGKTLSFLFPLLCYLVNLKEKERSGIKSLIIAPTRELSQQIYLECCRLSKNLNINPCLVSNANKEIKNNFKIFDKDNSILITTPNRLIFFLSQEGFKNKLKNVEWMIVDEADKLFEDGQEGFRDQLGGIYQACDNPKVKHAFFSATFTNEVEDWCKLNLNNLVQVSIGRKNKASYTVEQEICYVGNEEGKFLAVRNLFKEGFEPPILIFVETKDRADYLFKELIYENINVDIISSDRTQQQRDNTMRSFRQGKIWVLICTELLGRGIDFKGVNLVINYDFPQSGISYVHRIGRSGRAGKIGHAITYFTDHDVPYLRKIVNIIKETGCKVPDFMLELKDNSKKEKRKKKKLLKKAKFSKIKNMNKIKIKKNTSKIDEKDKKKEDTKLKRNKKNEAKVSKIKKSGKMLKKSKNLH</sequence>
<dbReference type="PROSITE" id="PS51194">
    <property type="entry name" value="HELICASE_CTER"/>
    <property type="match status" value="1"/>
</dbReference>
<proteinExistence type="inferred from homology"/>
<feature type="domain" description="Helicase ATP-binding" evidence="12">
    <location>
        <begin position="133"/>
        <end position="314"/>
    </location>
</feature>
<evidence type="ECO:0000313" key="14">
    <source>
        <dbReference type="EMBL" id="RNA05259.1"/>
    </source>
</evidence>
<organism evidence="14 15">
    <name type="scientific">Brachionus plicatilis</name>
    <name type="common">Marine rotifer</name>
    <name type="synonym">Brachionus muelleri</name>
    <dbReference type="NCBI Taxonomy" id="10195"/>
    <lineage>
        <taxon>Eukaryota</taxon>
        <taxon>Metazoa</taxon>
        <taxon>Spiralia</taxon>
        <taxon>Gnathifera</taxon>
        <taxon>Rotifera</taxon>
        <taxon>Eurotatoria</taxon>
        <taxon>Monogononta</taxon>
        <taxon>Pseudotrocha</taxon>
        <taxon>Ploima</taxon>
        <taxon>Brachionidae</taxon>
        <taxon>Brachionus</taxon>
    </lineage>
</organism>
<keyword evidence="3 10" id="KW-0378">Hydrolase</keyword>
<evidence type="ECO:0000256" key="2">
    <source>
        <dbReference type="ARBA" id="ARBA00022741"/>
    </source>
</evidence>
<evidence type="ECO:0000256" key="5">
    <source>
        <dbReference type="ARBA" id="ARBA00022840"/>
    </source>
</evidence>
<dbReference type="SUPFAM" id="SSF52540">
    <property type="entry name" value="P-loop containing nucleoside triphosphate hydrolases"/>
    <property type="match status" value="1"/>
</dbReference>
<comment type="catalytic activity">
    <reaction evidence="9">
        <text>ATP + H2O = ADP + phosphate + H(+)</text>
        <dbReference type="Rhea" id="RHEA:13065"/>
        <dbReference type="ChEBI" id="CHEBI:15377"/>
        <dbReference type="ChEBI" id="CHEBI:15378"/>
        <dbReference type="ChEBI" id="CHEBI:30616"/>
        <dbReference type="ChEBI" id="CHEBI:43474"/>
        <dbReference type="ChEBI" id="CHEBI:456216"/>
        <dbReference type="EC" id="3.6.4.13"/>
    </reaction>
</comment>
<evidence type="ECO:0000256" key="4">
    <source>
        <dbReference type="ARBA" id="ARBA00022806"/>
    </source>
</evidence>
<dbReference type="InterPro" id="IPR044764">
    <property type="entry name" value="DDX52/Rok1_DEADc"/>
</dbReference>
<dbReference type="GO" id="GO:0030490">
    <property type="term" value="P:maturation of SSU-rRNA"/>
    <property type="evidence" value="ECO:0007669"/>
    <property type="project" value="InterPro"/>
</dbReference>
<name>A0A3M7Q277_BRAPC</name>
<dbReference type="GO" id="GO:0003724">
    <property type="term" value="F:RNA helicase activity"/>
    <property type="evidence" value="ECO:0007669"/>
    <property type="project" value="UniProtKB-EC"/>
</dbReference>
<keyword evidence="6" id="KW-0694">RNA-binding</keyword>
<feature type="compositionally biased region" description="Basic residues" evidence="11">
    <location>
        <begin position="546"/>
        <end position="562"/>
    </location>
</feature>
<feature type="compositionally biased region" description="Basic and acidic residues" evidence="11">
    <location>
        <begin position="521"/>
        <end position="545"/>
    </location>
</feature>
<dbReference type="SMART" id="SM00487">
    <property type="entry name" value="DEXDc"/>
    <property type="match status" value="1"/>
</dbReference>
<protein>
    <recommendedName>
        <fullName evidence="8">Probable ATP-dependent RNA helicase DDX52</fullName>
        <ecNumber evidence="1">3.6.4.13</ecNumber>
    </recommendedName>
</protein>
<evidence type="ECO:0000259" key="12">
    <source>
        <dbReference type="PROSITE" id="PS51192"/>
    </source>
</evidence>
<dbReference type="CDD" id="cd17957">
    <property type="entry name" value="DEADc_DDX52"/>
    <property type="match status" value="1"/>
</dbReference>
<dbReference type="Pfam" id="PF00270">
    <property type="entry name" value="DEAD"/>
    <property type="match status" value="1"/>
</dbReference>
<dbReference type="InterPro" id="IPR000629">
    <property type="entry name" value="RNA-helicase_DEAD-box_CS"/>
</dbReference>
<gene>
    <name evidence="14" type="ORF">BpHYR1_041693</name>
</gene>
<dbReference type="EC" id="3.6.4.13" evidence="1"/>
<feature type="region of interest" description="Disordered" evidence="11">
    <location>
        <begin position="516"/>
        <end position="562"/>
    </location>
</feature>
<reference evidence="14 15" key="1">
    <citation type="journal article" date="2018" name="Sci. Rep.">
        <title>Genomic signatures of local adaptation to the degree of environmental predictability in rotifers.</title>
        <authorList>
            <person name="Franch-Gras L."/>
            <person name="Hahn C."/>
            <person name="Garcia-Roger E.M."/>
            <person name="Carmona M.J."/>
            <person name="Serra M."/>
            <person name="Gomez A."/>
        </authorList>
    </citation>
    <scope>NUCLEOTIDE SEQUENCE [LARGE SCALE GENOMIC DNA]</scope>
    <source>
        <strain evidence="14">HYR1</strain>
    </source>
</reference>
<evidence type="ECO:0000256" key="1">
    <source>
        <dbReference type="ARBA" id="ARBA00012552"/>
    </source>
</evidence>
<evidence type="ECO:0000256" key="7">
    <source>
        <dbReference type="ARBA" id="ARBA00024355"/>
    </source>
</evidence>